<evidence type="ECO:0000256" key="2">
    <source>
        <dbReference type="ARBA" id="ARBA00023242"/>
    </source>
</evidence>
<dbReference type="GO" id="GO:0008270">
    <property type="term" value="F:zinc ion binding"/>
    <property type="evidence" value="ECO:0007669"/>
    <property type="project" value="InterPro"/>
</dbReference>
<dbReference type="PANTHER" id="PTHR37534">
    <property type="entry name" value="TRANSCRIPTIONAL ACTIVATOR PROTEIN UGA3"/>
    <property type="match status" value="1"/>
</dbReference>
<feature type="domain" description="Zn(2)-C6 fungal-type" evidence="4">
    <location>
        <begin position="162"/>
        <end position="192"/>
    </location>
</feature>
<evidence type="ECO:0000259" key="4">
    <source>
        <dbReference type="PROSITE" id="PS50048"/>
    </source>
</evidence>
<dbReference type="InterPro" id="IPR001138">
    <property type="entry name" value="Zn2Cys6_DnaBD"/>
</dbReference>
<dbReference type="EMBL" id="LFIV01000028">
    <property type="protein sequence ID" value="KZL74904.1"/>
    <property type="molecule type" value="Genomic_DNA"/>
</dbReference>
<feature type="region of interest" description="Disordered" evidence="3">
    <location>
        <begin position="134"/>
        <end position="154"/>
    </location>
</feature>
<feature type="compositionally biased region" description="Low complexity" evidence="3">
    <location>
        <begin position="287"/>
        <end position="300"/>
    </location>
</feature>
<dbReference type="STRING" id="708197.A0A166VSN6"/>
<dbReference type="Gene3D" id="4.10.240.10">
    <property type="entry name" value="Zn(2)-C6 fungal-type DNA-binding domain"/>
    <property type="match status" value="1"/>
</dbReference>
<evidence type="ECO:0000313" key="5">
    <source>
        <dbReference type="EMBL" id="KZL74904.1"/>
    </source>
</evidence>
<keyword evidence="2" id="KW-0539">Nucleus</keyword>
<dbReference type="CDD" id="cd00067">
    <property type="entry name" value="GAL4"/>
    <property type="match status" value="1"/>
</dbReference>
<dbReference type="PROSITE" id="PS00463">
    <property type="entry name" value="ZN2_CY6_FUNGAL_1"/>
    <property type="match status" value="1"/>
</dbReference>
<dbReference type="AlphaFoldDB" id="A0A166VSN6"/>
<comment type="caution">
    <text evidence="5">The sequence shown here is derived from an EMBL/GenBank/DDBJ whole genome shotgun (WGS) entry which is preliminary data.</text>
</comment>
<dbReference type="InterPro" id="IPR036864">
    <property type="entry name" value="Zn2-C6_fun-type_DNA-bd_sf"/>
</dbReference>
<feature type="region of interest" description="Disordered" evidence="3">
    <location>
        <begin position="197"/>
        <end position="300"/>
    </location>
</feature>
<dbReference type="GO" id="GO:0005634">
    <property type="term" value="C:nucleus"/>
    <property type="evidence" value="ECO:0007669"/>
    <property type="project" value="UniProtKB-SubCell"/>
</dbReference>
<feature type="non-terminal residue" evidence="5">
    <location>
        <position position="1"/>
    </location>
</feature>
<evidence type="ECO:0000313" key="6">
    <source>
        <dbReference type="Proteomes" id="UP000076552"/>
    </source>
</evidence>
<feature type="compositionally biased region" description="Low complexity" evidence="3">
    <location>
        <begin position="259"/>
        <end position="272"/>
    </location>
</feature>
<feature type="compositionally biased region" description="Acidic residues" evidence="3">
    <location>
        <begin position="223"/>
        <end position="233"/>
    </location>
</feature>
<gene>
    <name evidence="5" type="ORF">CT0861_08239</name>
</gene>
<dbReference type="SUPFAM" id="SSF57701">
    <property type="entry name" value="Zn2/Cys6 DNA-binding domain"/>
    <property type="match status" value="1"/>
</dbReference>
<dbReference type="GO" id="GO:0000981">
    <property type="term" value="F:DNA-binding transcription factor activity, RNA polymerase II-specific"/>
    <property type="evidence" value="ECO:0007669"/>
    <property type="project" value="InterPro"/>
</dbReference>
<accession>A0A166VSN6</accession>
<dbReference type="PROSITE" id="PS50048">
    <property type="entry name" value="ZN2_CY6_FUNGAL_2"/>
    <property type="match status" value="1"/>
</dbReference>
<feature type="compositionally biased region" description="Polar residues" evidence="3">
    <location>
        <begin position="202"/>
        <end position="222"/>
    </location>
</feature>
<name>A0A166VSN6_9PEZI</name>
<dbReference type="Proteomes" id="UP000076552">
    <property type="component" value="Unassembled WGS sequence"/>
</dbReference>
<dbReference type="SMART" id="SM00066">
    <property type="entry name" value="GAL4"/>
    <property type="match status" value="1"/>
</dbReference>
<comment type="subcellular location">
    <subcellularLocation>
        <location evidence="1">Nucleus</location>
    </subcellularLocation>
</comment>
<reference evidence="5 6" key="1">
    <citation type="submission" date="2015-06" db="EMBL/GenBank/DDBJ databases">
        <title>Survival trade-offs in plant roots during colonization by closely related pathogenic and mutualistic fungi.</title>
        <authorList>
            <person name="Hacquard S."/>
            <person name="Kracher B."/>
            <person name="Hiruma K."/>
            <person name="Weinman A."/>
            <person name="Muench P."/>
            <person name="Garrido Oter R."/>
            <person name="Ver Loren van Themaat E."/>
            <person name="Dallerey J.-F."/>
            <person name="Damm U."/>
            <person name="Henrissat B."/>
            <person name="Lespinet O."/>
            <person name="Thon M."/>
            <person name="Kemen E."/>
            <person name="McHardy A.C."/>
            <person name="Schulze-Lefert P."/>
            <person name="O'Connell R.J."/>
        </authorList>
    </citation>
    <scope>NUCLEOTIDE SEQUENCE [LARGE SCALE GENOMIC DNA]</scope>
    <source>
        <strain evidence="5 6">0861</strain>
    </source>
</reference>
<evidence type="ECO:0000256" key="3">
    <source>
        <dbReference type="SAM" id="MobiDB-lite"/>
    </source>
</evidence>
<dbReference type="GO" id="GO:0045944">
    <property type="term" value="P:positive regulation of transcription by RNA polymerase II"/>
    <property type="evidence" value="ECO:0007669"/>
    <property type="project" value="TreeGrafter"/>
</dbReference>
<dbReference type="Pfam" id="PF00172">
    <property type="entry name" value="Zn_clus"/>
    <property type="match status" value="1"/>
</dbReference>
<organism evidence="5 6">
    <name type="scientific">Colletotrichum tofieldiae</name>
    <dbReference type="NCBI Taxonomy" id="708197"/>
    <lineage>
        <taxon>Eukaryota</taxon>
        <taxon>Fungi</taxon>
        <taxon>Dikarya</taxon>
        <taxon>Ascomycota</taxon>
        <taxon>Pezizomycotina</taxon>
        <taxon>Sordariomycetes</taxon>
        <taxon>Hypocreomycetidae</taxon>
        <taxon>Glomerellales</taxon>
        <taxon>Glomerellaceae</taxon>
        <taxon>Colletotrichum</taxon>
        <taxon>Colletotrichum spaethianum species complex</taxon>
    </lineage>
</organism>
<dbReference type="PANTHER" id="PTHR37534:SF10">
    <property type="entry name" value="ZN(II)2CYS6 TRANSCRIPTION FACTOR (EUROFUNG)"/>
    <property type="match status" value="1"/>
</dbReference>
<proteinExistence type="predicted"/>
<dbReference type="InterPro" id="IPR021858">
    <property type="entry name" value="Fun_TF"/>
</dbReference>
<dbReference type="GO" id="GO:0000976">
    <property type="term" value="F:transcription cis-regulatory region binding"/>
    <property type="evidence" value="ECO:0007669"/>
    <property type="project" value="TreeGrafter"/>
</dbReference>
<evidence type="ECO:0000256" key="1">
    <source>
        <dbReference type="ARBA" id="ARBA00004123"/>
    </source>
</evidence>
<keyword evidence="6" id="KW-1185">Reference proteome</keyword>
<sequence length="773" mass="86630">LNRFIPLHFAPPLRAATHEAQGIHILVVRSWFFLHTEHVSSLGHLNTRSAIPCLIGSLVSYLEAITRLRLATKMGDYYHHFLTSMTGVAVSQSTSPQDLHPPQFPGSQIPMMGGAMPGPYTNLGYFTGFPDPVGLTAPKSSRNRRKSAPGLDHVKHRRTRSGCYMCRSRRVKCDETRPVCDRCRKGSRECIYPEAPAAKGSAGQSTTPKDGSATQEASPDSSNDADDREEDAEPAGLDTILDEDEGDEVSYQQQFPGPSRSSTASSSALQRSGGTRHGSETPSYEGAKSASPSASTSSQATTTYAMPDLAILSLSGHADWSQLPADLRQHLEYFCENVTHYHYCMLTDAHDFFRVILPNFALQNEALLNAIVGFAAYQRTIQDPNGKMEEFLKYYNKSVILLLNSLKRKEKHSVAMLLTVLQLATIEEYLGDWINLMGHQKAAFEMLTHLFTPETACQSSLGRMIVSWYGRFDIFIALMGGFPTMLAPEWFTTFVEYCDQQAISDEADSLHWKLEAESGRLRVISREMSTLFARGSRGQISPEDFATEHERIQNSLQGWKDGWDHALTDPSHLVTDFSHARALDNDDIVDPFAPGVLYDFPVFSTTLLTGEFNSTMMMHKCQSSTTEREQLYGELRGHAYAICQIFEAVEEWPSSPKGCLILIQACIALAALFLPQDAKHHTWIRRRFALLETMGYIHPITLRTKMAEMFHEPSCVRWWLPNDEGYSRILQNVRTFADERNANAVSAQAENLREVRHIFAKMQMAEENATRAE</sequence>
<dbReference type="Pfam" id="PF11951">
    <property type="entry name" value="Fungal_trans_2"/>
    <property type="match status" value="1"/>
</dbReference>
<protein>
    <submittedName>
        <fullName evidence="5">C6 finger domain-containing protein</fullName>
    </submittedName>
</protein>